<evidence type="ECO:0000256" key="8">
    <source>
        <dbReference type="ARBA" id="ARBA00022884"/>
    </source>
</evidence>
<evidence type="ECO:0000313" key="12">
    <source>
        <dbReference type="EMBL" id="GIX82036.1"/>
    </source>
</evidence>
<gene>
    <name evidence="12" type="primary">SNUPN</name>
    <name evidence="12" type="ORF">CEXT_331611</name>
</gene>
<dbReference type="GO" id="GO:0061015">
    <property type="term" value="P:snRNA import into nucleus"/>
    <property type="evidence" value="ECO:0007669"/>
    <property type="project" value="InterPro"/>
</dbReference>
<dbReference type="PANTHER" id="PTHR13403:SF6">
    <property type="entry name" value="SNURPORTIN-1"/>
    <property type="match status" value="1"/>
</dbReference>
<evidence type="ECO:0000256" key="6">
    <source>
        <dbReference type="ARBA" id="ARBA00022448"/>
    </source>
</evidence>
<sequence>MRFYCVVKFRVLKTIMDELINAFAGSQVTHRPNSTAAEHPHFALYKAKSKTCNQEVRRKKFLEAQKCKRYDYANHVRGLALDEWGKKGEEKIEIDDEEVKDDDADMSVQEYFCKPSRSYKNQLMELMLSEWLVEVPDDLAEMWYLVLCPVGKRCLVVASKGYTRVYSKSGYLVTTFQSYLPGGNKRLSGSPLHVYTVVDCIYNEVDRIYYILDIMCWNSHPCVDTEVEFRFYWFKTKTTETPGLQDVSRHNVYKFLPLPHFKCDTESIKKTIFSELPFPSKLDGLLFYHKKSHYTMGSTPLVGWLKAYMLPELLNIDIPAKLSAEKPASYVSMKQHIPEEVFEEHKKRKENEERTMQCD</sequence>
<organism evidence="12 13">
    <name type="scientific">Caerostris extrusa</name>
    <name type="common">Bark spider</name>
    <name type="synonym">Caerostris bankana</name>
    <dbReference type="NCBI Taxonomy" id="172846"/>
    <lineage>
        <taxon>Eukaryota</taxon>
        <taxon>Metazoa</taxon>
        <taxon>Ecdysozoa</taxon>
        <taxon>Arthropoda</taxon>
        <taxon>Chelicerata</taxon>
        <taxon>Arachnida</taxon>
        <taxon>Araneae</taxon>
        <taxon>Araneomorphae</taxon>
        <taxon>Entelegynae</taxon>
        <taxon>Araneoidea</taxon>
        <taxon>Araneidae</taxon>
        <taxon>Caerostris</taxon>
    </lineage>
</organism>
<proteinExistence type="inferred from homology"/>
<dbReference type="GO" id="GO:0005634">
    <property type="term" value="C:nucleus"/>
    <property type="evidence" value="ECO:0007669"/>
    <property type="project" value="UniProtKB-SubCell"/>
</dbReference>
<keyword evidence="7" id="KW-0963">Cytoplasm</keyword>
<dbReference type="InterPro" id="IPR047857">
    <property type="entry name" value="Snurportin1_C"/>
</dbReference>
<dbReference type="Pfam" id="PF11538">
    <property type="entry name" value="Snurportin1"/>
    <property type="match status" value="1"/>
</dbReference>
<evidence type="ECO:0000256" key="4">
    <source>
        <dbReference type="ARBA" id="ARBA00007540"/>
    </source>
</evidence>
<feature type="domain" description="Snurportin-1 m3G cap-binding" evidence="11">
    <location>
        <begin position="126"/>
        <end position="306"/>
    </location>
</feature>
<dbReference type="EMBL" id="BPLR01003196">
    <property type="protein sequence ID" value="GIX82036.1"/>
    <property type="molecule type" value="Genomic_DNA"/>
</dbReference>
<evidence type="ECO:0000256" key="5">
    <source>
        <dbReference type="ARBA" id="ARBA00016034"/>
    </source>
</evidence>
<evidence type="ECO:0000256" key="1">
    <source>
        <dbReference type="ARBA" id="ARBA00003975"/>
    </source>
</evidence>
<evidence type="ECO:0000313" key="13">
    <source>
        <dbReference type="Proteomes" id="UP001054945"/>
    </source>
</evidence>
<evidence type="ECO:0000256" key="2">
    <source>
        <dbReference type="ARBA" id="ARBA00004123"/>
    </source>
</evidence>
<comment type="similarity">
    <text evidence="4">Belongs to the snurportin family.</text>
</comment>
<evidence type="ECO:0000256" key="7">
    <source>
        <dbReference type="ARBA" id="ARBA00022490"/>
    </source>
</evidence>
<dbReference type="Gene3D" id="3.30.470.30">
    <property type="entry name" value="DNA ligase/mRNA capping enzyme"/>
    <property type="match status" value="1"/>
</dbReference>
<comment type="subcellular location">
    <subcellularLocation>
        <location evidence="3">Cytoplasm</location>
    </subcellularLocation>
    <subcellularLocation>
        <location evidence="2">Nucleus</location>
    </subcellularLocation>
</comment>
<evidence type="ECO:0000256" key="9">
    <source>
        <dbReference type="ARBA" id="ARBA00023242"/>
    </source>
</evidence>
<dbReference type="Proteomes" id="UP001054945">
    <property type="component" value="Unassembled WGS sequence"/>
</dbReference>
<comment type="caution">
    <text evidence="12">The sequence shown here is derived from an EMBL/GenBank/DDBJ whole genome shotgun (WGS) entry which is preliminary data.</text>
</comment>
<dbReference type="CDD" id="cd09232">
    <property type="entry name" value="Snurportin-1_C"/>
    <property type="match status" value="1"/>
</dbReference>
<protein>
    <recommendedName>
        <fullName evidence="5">Snurportin-1</fullName>
    </recommendedName>
</protein>
<dbReference type="InterPro" id="IPR024721">
    <property type="entry name" value="Snurportin-1_N"/>
</dbReference>
<keyword evidence="13" id="KW-1185">Reference proteome</keyword>
<evidence type="ECO:0000256" key="3">
    <source>
        <dbReference type="ARBA" id="ARBA00004496"/>
    </source>
</evidence>
<dbReference type="AlphaFoldDB" id="A0AAV4NBP5"/>
<dbReference type="GO" id="GO:0003723">
    <property type="term" value="F:RNA binding"/>
    <property type="evidence" value="ECO:0007669"/>
    <property type="project" value="UniProtKB-KW"/>
</dbReference>
<dbReference type="Pfam" id="PF21974">
    <property type="entry name" value="SPN1_m3Gcap_bd"/>
    <property type="match status" value="1"/>
</dbReference>
<feature type="domain" description="Snurportin-1 N-terminal" evidence="10">
    <location>
        <begin position="39"/>
        <end position="77"/>
    </location>
</feature>
<accession>A0AAV4NBP5</accession>
<dbReference type="GO" id="GO:0005737">
    <property type="term" value="C:cytoplasm"/>
    <property type="evidence" value="ECO:0007669"/>
    <property type="project" value="UniProtKB-SubCell"/>
</dbReference>
<evidence type="ECO:0000259" key="11">
    <source>
        <dbReference type="Pfam" id="PF21974"/>
    </source>
</evidence>
<name>A0AAV4NBP5_CAEEX</name>
<keyword evidence="9" id="KW-0539">Nucleus</keyword>
<reference evidence="12 13" key="1">
    <citation type="submission" date="2021-06" db="EMBL/GenBank/DDBJ databases">
        <title>Caerostris extrusa draft genome.</title>
        <authorList>
            <person name="Kono N."/>
            <person name="Arakawa K."/>
        </authorList>
    </citation>
    <scope>NUCLEOTIDE SEQUENCE [LARGE SCALE GENOMIC DNA]</scope>
</reference>
<comment type="function">
    <text evidence="1">Functions as an U snRNP-specific nuclear import adapter. Involved in the trimethylguanosine (m3G)-cap-dependent nuclear import of U snRNPs. Binds specifically to the terminal m3G-cap U snRNAs.</text>
</comment>
<keyword evidence="6" id="KW-0813">Transport</keyword>
<keyword evidence="8" id="KW-0694">RNA-binding</keyword>
<evidence type="ECO:0000259" key="10">
    <source>
        <dbReference type="Pfam" id="PF11538"/>
    </source>
</evidence>
<dbReference type="InterPro" id="IPR017336">
    <property type="entry name" value="Snurportin-1"/>
</dbReference>
<dbReference type="SUPFAM" id="SSF56091">
    <property type="entry name" value="DNA ligase/mRNA capping enzyme, catalytic domain"/>
    <property type="match status" value="1"/>
</dbReference>
<dbReference type="PANTHER" id="PTHR13403">
    <property type="entry name" value="SNURPORTIN1 RNUT1 PROTEIN RNA, U TRANSPORTER 1"/>
    <property type="match status" value="1"/>
</dbReference>